<organism evidence="1 2">
    <name type="scientific">Vibrio atlanticus</name>
    <dbReference type="NCBI Taxonomy" id="693153"/>
    <lineage>
        <taxon>Bacteria</taxon>
        <taxon>Pseudomonadati</taxon>
        <taxon>Pseudomonadota</taxon>
        <taxon>Gammaproteobacteria</taxon>
        <taxon>Vibrionales</taxon>
        <taxon>Vibrionaceae</taxon>
        <taxon>Vibrio</taxon>
    </lineage>
</organism>
<accession>A0A1C3IPB2</accession>
<sequence>MTDLHKFIVDLNAKYPIENESAEQYEGHLSPPTVI</sequence>
<protein>
    <submittedName>
        <fullName evidence="1">Uncharacterized protein</fullName>
    </submittedName>
</protein>
<evidence type="ECO:0000313" key="1">
    <source>
        <dbReference type="EMBL" id="SBS63230.1"/>
    </source>
</evidence>
<evidence type="ECO:0000313" key="2">
    <source>
        <dbReference type="Proteomes" id="UP000092876"/>
    </source>
</evidence>
<proteinExistence type="predicted"/>
<reference evidence="2" key="1">
    <citation type="submission" date="2016-06" db="EMBL/GenBank/DDBJ databases">
        <authorList>
            <person name="Rodrigo-Torres Lidia"/>
            <person name="Arahal R.David."/>
        </authorList>
    </citation>
    <scope>NUCLEOTIDE SEQUENCE [LARGE SCALE GENOMIC DNA]</scope>
    <source>
        <strain evidence="2">CECT 7223</strain>
    </source>
</reference>
<name>A0A1C3IPB2_9VIBR</name>
<dbReference type="EMBL" id="FLQP01000019">
    <property type="protein sequence ID" value="SBS63230.1"/>
    <property type="molecule type" value="Genomic_DNA"/>
</dbReference>
<dbReference type="AlphaFoldDB" id="A0A1C3IPB2"/>
<dbReference type="Proteomes" id="UP000092876">
    <property type="component" value="Unassembled WGS sequence"/>
</dbReference>
<gene>
    <name evidence="1" type="ORF">VAT7223_01561</name>
</gene>